<dbReference type="SUPFAM" id="SSF54518">
    <property type="entry name" value="Tubby C-terminal domain-like"/>
    <property type="match status" value="1"/>
</dbReference>
<evidence type="ECO:0000313" key="3">
    <source>
        <dbReference type="Proteomes" id="UP001341281"/>
    </source>
</evidence>
<evidence type="ECO:0000313" key="2">
    <source>
        <dbReference type="EMBL" id="WVZ88227.1"/>
    </source>
</evidence>
<dbReference type="Pfam" id="PF04827">
    <property type="entry name" value="Plant_tran"/>
    <property type="match status" value="1"/>
</dbReference>
<dbReference type="InterPro" id="IPR007612">
    <property type="entry name" value="LOR"/>
</dbReference>
<proteinExistence type="inferred from homology"/>
<dbReference type="Gene3D" id="2.40.160.200">
    <property type="entry name" value="LURP1-related"/>
    <property type="match status" value="1"/>
</dbReference>
<evidence type="ECO:0000256" key="1">
    <source>
        <dbReference type="ARBA" id="ARBA00005437"/>
    </source>
</evidence>
<name>A0AAQ3X997_PASNO</name>
<gene>
    <name evidence="2" type="ORF">U9M48_034771</name>
</gene>
<dbReference type="Proteomes" id="UP001341281">
    <property type="component" value="Chromosome 08"/>
</dbReference>
<dbReference type="Pfam" id="PF04525">
    <property type="entry name" value="LOR"/>
    <property type="match status" value="1"/>
</dbReference>
<keyword evidence="3" id="KW-1185">Reference proteome</keyword>
<comment type="similarity">
    <text evidence="1">Belongs to the LOR family.</text>
</comment>
<dbReference type="PANTHER" id="PTHR47150">
    <property type="entry name" value="OS12G0169200 PROTEIN"/>
    <property type="match status" value="1"/>
</dbReference>
<dbReference type="InterPro" id="IPR025659">
    <property type="entry name" value="Tubby-like_C"/>
</dbReference>
<dbReference type="PANTHER" id="PTHR47150:SF7">
    <property type="entry name" value="NUCLEASE"/>
    <property type="match status" value="1"/>
</dbReference>
<dbReference type="InterPro" id="IPR038595">
    <property type="entry name" value="LOR_sf"/>
</dbReference>
<dbReference type="EMBL" id="CP144752">
    <property type="protein sequence ID" value="WVZ88227.1"/>
    <property type="molecule type" value="Genomic_DNA"/>
</dbReference>
<accession>A0AAQ3X997</accession>
<dbReference type="InterPro" id="IPR006912">
    <property type="entry name" value="Harbinger_derived_prot"/>
</dbReference>
<organism evidence="2 3">
    <name type="scientific">Paspalum notatum var. saurae</name>
    <dbReference type="NCBI Taxonomy" id="547442"/>
    <lineage>
        <taxon>Eukaryota</taxon>
        <taxon>Viridiplantae</taxon>
        <taxon>Streptophyta</taxon>
        <taxon>Embryophyta</taxon>
        <taxon>Tracheophyta</taxon>
        <taxon>Spermatophyta</taxon>
        <taxon>Magnoliopsida</taxon>
        <taxon>Liliopsida</taxon>
        <taxon>Poales</taxon>
        <taxon>Poaceae</taxon>
        <taxon>PACMAD clade</taxon>
        <taxon>Panicoideae</taxon>
        <taxon>Andropogonodae</taxon>
        <taxon>Paspaleae</taxon>
        <taxon>Paspalinae</taxon>
        <taxon>Paspalum</taxon>
    </lineage>
</organism>
<sequence length="690" mass="77299">MAFPYNWYMPHTQGFPLIGDTNDDDDLDIVAAYAMAIVPMQQEEVRKSRYSVPRIMVRRDINEAWLRLHRDFFGPNPVYPDSYFRRMYRMSIRLFRRIADAVTAYDDYFPQGTNAALKEGSHPYQKILVSLKILAMGCTPFSIDREFSISRSVIDKSFKKFIRAVLRAPTPEDIQALLHTAEQRGFPDMLGSIDCMHWAWEKCPVGWQGEHIGHVDKPTLILEAVAGPNLWIWHAFFGMPGSMNDINVLHRSPVFDDIASGNAPPVSYVVNGNQYDMGYYLADGIYPDWATLIKGVSAPTTDQEKLFTTKQSAYRKDVERAFGVLQAKFKIVKGPAQLMKTRDLEYAMRCCIILQNMAAEDEQYQPLPRTTTMGLHHNFYHRMTHPFNSSLKDTKKIECKATHRQLQQDLMEHVHPNETGVLTEPASIASRRTSSTRSVAAASPAEAEPPAVLTVWRKSLLFGCDGFTVFDAGGDLAFRVDCYAATRRRAEVVLMDAVGKPLLTVRRSKRLLSLAERCWVIYDGDAGEGDGAAATAKPLLSVRRHVSLLRAASKSKQALLLAHVTPLSSSGVDAPYVVEGSYGRRACAVRDARGDAVAEVMRKESVGDDVFRLVANPGLGAPLAMGLVIALDEMFPPGGGSPRRSLLRRTWSWSRYYLSIMNDPKRPGDWASISSIGQLHCMPSQHRSQM</sequence>
<dbReference type="AlphaFoldDB" id="A0AAQ3X997"/>
<feature type="non-terminal residue" evidence="2">
    <location>
        <position position="690"/>
    </location>
</feature>
<protein>
    <submittedName>
        <fullName evidence="2">Uncharacterized protein</fullName>
    </submittedName>
</protein>
<reference evidence="2 3" key="1">
    <citation type="submission" date="2024-02" db="EMBL/GenBank/DDBJ databases">
        <title>High-quality chromosome-scale genome assembly of Pensacola bahiagrass (Paspalum notatum Flugge var. saurae).</title>
        <authorList>
            <person name="Vega J.M."/>
            <person name="Podio M."/>
            <person name="Orjuela J."/>
            <person name="Siena L.A."/>
            <person name="Pessino S.C."/>
            <person name="Combes M.C."/>
            <person name="Mariac C."/>
            <person name="Albertini E."/>
            <person name="Pupilli F."/>
            <person name="Ortiz J.P.A."/>
            <person name="Leblanc O."/>
        </authorList>
    </citation>
    <scope>NUCLEOTIDE SEQUENCE [LARGE SCALE GENOMIC DNA]</scope>
    <source>
        <strain evidence="2">R1</strain>
        <tissue evidence="2">Leaf</tissue>
    </source>
</reference>